<dbReference type="Gene3D" id="2.40.170.20">
    <property type="entry name" value="TonB-dependent receptor, beta-barrel domain"/>
    <property type="match status" value="1"/>
</dbReference>
<dbReference type="InterPro" id="IPR012910">
    <property type="entry name" value="Plug_dom"/>
</dbReference>
<evidence type="ECO:0000256" key="5">
    <source>
        <dbReference type="ARBA" id="ARBA00022692"/>
    </source>
</evidence>
<evidence type="ECO:0000256" key="7">
    <source>
        <dbReference type="ARBA" id="ARBA00023065"/>
    </source>
</evidence>
<feature type="domain" description="TonB-dependent receptor plug" evidence="15">
    <location>
        <begin position="55"/>
        <end position="160"/>
    </location>
</feature>
<comment type="caution">
    <text evidence="16">The sequence shown here is derived from an EMBL/GenBank/DDBJ whole genome shotgun (WGS) entry which is preliminary data.</text>
</comment>
<evidence type="ECO:0000313" key="17">
    <source>
        <dbReference type="Proteomes" id="UP000031338"/>
    </source>
</evidence>
<keyword evidence="4" id="KW-0410">Iron transport</keyword>
<keyword evidence="6" id="KW-0408">Iron</keyword>
<dbReference type="PANTHER" id="PTHR32552">
    <property type="entry name" value="FERRICHROME IRON RECEPTOR-RELATED"/>
    <property type="match status" value="1"/>
</dbReference>
<dbReference type="GO" id="GO:0009279">
    <property type="term" value="C:cell outer membrane"/>
    <property type="evidence" value="ECO:0007669"/>
    <property type="project" value="UniProtKB-SubCell"/>
</dbReference>
<dbReference type="InterPro" id="IPR036942">
    <property type="entry name" value="Beta-barrel_TonB_sf"/>
</dbReference>
<evidence type="ECO:0000256" key="10">
    <source>
        <dbReference type="ARBA" id="ARBA00023237"/>
    </source>
</evidence>
<dbReference type="Pfam" id="PF00593">
    <property type="entry name" value="TonB_dep_Rec_b-barrel"/>
    <property type="match status" value="1"/>
</dbReference>
<sequence>MKTQFALGCAMTLAFVTQPGTAFAQAAQDTVSAPEEAGEGVGEIIVTAQRRKEKLQDVAVSATAFDASALADKAVTNLADLQNASPALSISDGGITQSINIRGIGLASNSPSVTAGVATYVDGLFQPPIVQANSFYDLASVEVLRGPQGTLVGSNSTGGAIFINTQNPLLDEGLGGYAMFGGGNYNSVQSEAAVNLPVSDTFGFRAAGFYRNRDSFYTSVGPVGNDAGKLREGGGRLTAMWKPGSFQAVAKVSFNDRDTGGYAYRPILGTPYDVFRVGDIRTISFDTPVANRERSFQASLELRQELASGITLRSVTGYQNKRINALNDVDASAGPGGIAEDYFAGEKVYTQEINIISPTEGRFDWILGGYFQRNDIAIRILQDQQGFPTDIIGGNQRTTTGLFAQGNYEIVPGLEAQLGARYSTYKATGYGDVTIGAGIPGFPPGGLAVASLAGSHKDSLATGKFALNWKVDADNLLYALVARGYKPGGFNSPTSNFDPERVISYEAGWKSAFLRNRIRTQISAFYNKYANFQFNVVEPSTGFAGVENISTVEIKGVEAQVQGRFGGFGFDANVAFVDSDLASVTFVNTRQLGGANLGPQCPVGTPSAPPFCFDYAPFIQTTGGGPNLYAPRWTWGGGVEYEIPLGGEMSLTPRVNYAYVGEQFTYIGYSPLSDRLNPRGLLSAIVTLRINDRLKLEAWGTNLTNKDYITGQLNSNEFYGAPREYGVKLNVTF</sequence>
<keyword evidence="5 11" id="KW-0812">Transmembrane</keyword>
<keyword evidence="2 11" id="KW-0813">Transport</keyword>
<evidence type="ECO:0000256" key="6">
    <source>
        <dbReference type="ARBA" id="ARBA00023004"/>
    </source>
</evidence>
<evidence type="ECO:0000256" key="1">
    <source>
        <dbReference type="ARBA" id="ARBA00004571"/>
    </source>
</evidence>
<dbReference type="Pfam" id="PF07715">
    <property type="entry name" value="Plug"/>
    <property type="match status" value="1"/>
</dbReference>
<keyword evidence="9 11" id="KW-0472">Membrane</keyword>
<evidence type="ECO:0000259" key="14">
    <source>
        <dbReference type="Pfam" id="PF00593"/>
    </source>
</evidence>
<feature type="chain" id="PRO_5002145810" evidence="13">
    <location>
        <begin position="25"/>
        <end position="733"/>
    </location>
</feature>
<dbReference type="PANTHER" id="PTHR32552:SF81">
    <property type="entry name" value="TONB-DEPENDENT OUTER MEMBRANE RECEPTOR"/>
    <property type="match status" value="1"/>
</dbReference>
<evidence type="ECO:0000259" key="15">
    <source>
        <dbReference type="Pfam" id="PF07715"/>
    </source>
</evidence>
<keyword evidence="13" id="KW-0732">Signal</keyword>
<keyword evidence="7" id="KW-0406">Ion transport</keyword>
<keyword evidence="17" id="KW-1185">Reference proteome</keyword>
<dbReference type="RefSeq" id="WP_156135703.1">
    <property type="nucleotide sequence ID" value="NZ_JRVC01000003.1"/>
</dbReference>
<proteinExistence type="inferred from homology"/>
<evidence type="ECO:0000256" key="12">
    <source>
        <dbReference type="RuleBase" id="RU003357"/>
    </source>
</evidence>
<evidence type="ECO:0000256" key="4">
    <source>
        <dbReference type="ARBA" id="ARBA00022496"/>
    </source>
</evidence>
<keyword evidence="3 11" id="KW-1134">Transmembrane beta strand</keyword>
<dbReference type="PATRIC" id="fig|48936.3.peg.900"/>
<dbReference type="GO" id="GO:0006826">
    <property type="term" value="P:iron ion transport"/>
    <property type="evidence" value="ECO:0007669"/>
    <property type="project" value="UniProtKB-KW"/>
</dbReference>
<dbReference type="SUPFAM" id="SSF56935">
    <property type="entry name" value="Porins"/>
    <property type="match status" value="1"/>
</dbReference>
<dbReference type="EMBL" id="JRVC01000003">
    <property type="protein sequence ID" value="KHS48805.1"/>
    <property type="molecule type" value="Genomic_DNA"/>
</dbReference>
<dbReference type="InterPro" id="IPR039426">
    <property type="entry name" value="TonB-dep_rcpt-like"/>
</dbReference>
<feature type="signal peptide" evidence="13">
    <location>
        <begin position="1"/>
        <end position="24"/>
    </location>
</feature>
<evidence type="ECO:0000256" key="11">
    <source>
        <dbReference type="PROSITE-ProRule" id="PRU01360"/>
    </source>
</evidence>
<dbReference type="STRING" id="48936.NJ75_00888"/>
<evidence type="ECO:0000256" key="3">
    <source>
        <dbReference type="ARBA" id="ARBA00022452"/>
    </source>
</evidence>
<feature type="domain" description="TonB-dependent receptor-like beta-barrel" evidence="14">
    <location>
        <begin position="256"/>
        <end position="703"/>
    </location>
</feature>
<comment type="similarity">
    <text evidence="11 12">Belongs to the TonB-dependent receptor family.</text>
</comment>
<evidence type="ECO:0000256" key="13">
    <source>
        <dbReference type="SAM" id="SignalP"/>
    </source>
</evidence>
<keyword evidence="8 12" id="KW-0798">TonB box</keyword>
<evidence type="ECO:0000256" key="2">
    <source>
        <dbReference type="ARBA" id="ARBA00022448"/>
    </source>
</evidence>
<dbReference type="AlphaFoldDB" id="A0A0B9ADT3"/>
<evidence type="ECO:0000313" key="16">
    <source>
        <dbReference type="EMBL" id="KHS48805.1"/>
    </source>
</evidence>
<gene>
    <name evidence="16" type="ORF">NJ75_00888</name>
</gene>
<keyword evidence="10 11" id="KW-0998">Cell outer membrane</keyword>
<organism evidence="16 17">
    <name type="scientific">Novosphingobium subterraneum</name>
    <dbReference type="NCBI Taxonomy" id="48936"/>
    <lineage>
        <taxon>Bacteria</taxon>
        <taxon>Pseudomonadati</taxon>
        <taxon>Pseudomonadota</taxon>
        <taxon>Alphaproteobacteria</taxon>
        <taxon>Sphingomonadales</taxon>
        <taxon>Sphingomonadaceae</taxon>
        <taxon>Novosphingobium</taxon>
    </lineage>
</organism>
<dbReference type="InterPro" id="IPR000531">
    <property type="entry name" value="Beta-barrel_TonB"/>
</dbReference>
<name>A0A0B9ADT3_9SPHN</name>
<evidence type="ECO:0000256" key="8">
    <source>
        <dbReference type="ARBA" id="ARBA00023077"/>
    </source>
</evidence>
<dbReference type="PROSITE" id="PS52016">
    <property type="entry name" value="TONB_DEPENDENT_REC_3"/>
    <property type="match status" value="1"/>
</dbReference>
<comment type="subcellular location">
    <subcellularLocation>
        <location evidence="1 11">Cell outer membrane</location>
        <topology evidence="1 11">Multi-pass membrane protein</topology>
    </subcellularLocation>
</comment>
<evidence type="ECO:0000256" key="9">
    <source>
        <dbReference type="ARBA" id="ARBA00023136"/>
    </source>
</evidence>
<dbReference type="Proteomes" id="UP000031338">
    <property type="component" value="Unassembled WGS sequence"/>
</dbReference>
<reference evidence="16 17" key="1">
    <citation type="submission" date="2014-10" db="EMBL/GenBank/DDBJ databases">
        <title>Draft genome sequence of Novosphingobium subterraneum DSM 12447.</title>
        <authorList>
            <person name="Gan H.M."/>
            <person name="Gan H.Y."/>
            <person name="Savka M.A."/>
        </authorList>
    </citation>
    <scope>NUCLEOTIDE SEQUENCE [LARGE SCALE GENOMIC DNA]</scope>
    <source>
        <strain evidence="16 17">DSM 12447</strain>
    </source>
</reference>
<keyword evidence="16" id="KW-0675">Receptor</keyword>
<accession>A0A0B9ADT3</accession>
<protein>
    <submittedName>
        <fullName evidence="16">TonB-dependent receptor</fullName>
    </submittedName>
</protein>